<gene>
    <name evidence="7" type="ORF">EDL96_03450</name>
</gene>
<evidence type="ECO:0000256" key="1">
    <source>
        <dbReference type="ARBA" id="ARBA00007074"/>
    </source>
</evidence>
<dbReference type="GO" id="GO:0006508">
    <property type="term" value="P:proteolysis"/>
    <property type="evidence" value="ECO:0007669"/>
    <property type="project" value="UniProtKB-KW"/>
</dbReference>
<dbReference type="InterPro" id="IPR036366">
    <property type="entry name" value="PGBDSf"/>
</dbReference>
<keyword evidence="4" id="KW-0788">Thiol protease</keyword>
<keyword evidence="2" id="KW-0645">Protease</keyword>
<dbReference type="GO" id="GO:0008234">
    <property type="term" value="F:cysteine-type peptidase activity"/>
    <property type="evidence" value="ECO:0007669"/>
    <property type="project" value="UniProtKB-KW"/>
</dbReference>
<evidence type="ECO:0000256" key="5">
    <source>
        <dbReference type="SAM" id="SignalP"/>
    </source>
</evidence>
<dbReference type="PANTHER" id="PTHR47053">
    <property type="entry name" value="MUREIN DD-ENDOPEPTIDASE MEPH-RELATED"/>
    <property type="match status" value="1"/>
</dbReference>
<sequence>MKTVSLSQKLATVSTCVVICASGLYAAVTPASAADPYPNAPNCVVESDHVKVKSGSTGNSVKEAQCWLNKYNYGLSVDGKFGPATDAAVRSFQKAHGLTADGVVGPKTWNALIYGSKPSQDSRAARVNSVISYARSQVGDRYVWGAEGPNSFDCSGLTLRAFEKAGIKLPRTSGAQAAAYPKVPASQRQPGDLMHYPGHVGIYVGNGKMIDASRSKGEVVERPVWGTPTYHRVIP</sequence>
<dbReference type="SUPFAM" id="SSF47090">
    <property type="entry name" value="PGBD-like"/>
    <property type="match status" value="1"/>
</dbReference>
<evidence type="ECO:0000256" key="4">
    <source>
        <dbReference type="ARBA" id="ARBA00022807"/>
    </source>
</evidence>
<dbReference type="InterPro" id="IPR038765">
    <property type="entry name" value="Papain-like_cys_pep_sf"/>
</dbReference>
<dbReference type="AlphaFoldDB" id="A0A3N4ADZ6"/>
<dbReference type="Proteomes" id="UP000270616">
    <property type="component" value="Unassembled WGS sequence"/>
</dbReference>
<dbReference type="OrthoDB" id="5177647at2"/>
<dbReference type="Gene3D" id="3.90.1720.10">
    <property type="entry name" value="endopeptidase domain like (from Nostoc punctiforme)"/>
    <property type="match status" value="1"/>
</dbReference>
<accession>A0A3N4ADZ6</accession>
<evidence type="ECO:0000313" key="7">
    <source>
        <dbReference type="EMBL" id="ROZ64325.1"/>
    </source>
</evidence>
<feature type="chain" id="PRO_5018064159" description="NlpC/P60 domain-containing protein" evidence="5">
    <location>
        <begin position="34"/>
        <end position="235"/>
    </location>
</feature>
<dbReference type="PROSITE" id="PS51935">
    <property type="entry name" value="NLPC_P60"/>
    <property type="match status" value="1"/>
</dbReference>
<evidence type="ECO:0000259" key="6">
    <source>
        <dbReference type="PROSITE" id="PS51935"/>
    </source>
</evidence>
<organism evidence="7 8">
    <name type="scientific">Kocuria soli</name>
    <dbReference type="NCBI Taxonomy" id="2485125"/>
    <lineage>
        <taxon>Bacteria</taxon>
        <taxon>Bacillati</taxon>
        <taxon>Actinomycetota</taxon>
        <taxon>Actinomycetes</taxon>
        <taxon>Micrococcales</taxon>
        <taxon>Micrococcaceae</taxon>
        <taxon>Kocuria</taxon>
    </lineage>
</organism>
<evidence type="ECO:0000256" key="2">
    <source>
        <dbReference type="ARBA" id="ARBA00022670"/>
    </source>
</evidence>
<dbReference type="InterPro" id="IPR036365">
    <property type="entry name" value="PGBD-like_sf"/>
</dbReference>
<proteinExistence type="inferred from homology"/>
<dbReference type="InterPro" id="IPR002477">
    <property type="entry name" value="Peptidoglycan-bd-like"/>
</dbReference>
<keyword evidence="8" id="KW-1185">Reference proteome</keyword>
<feature type="signal peptide" evidence="5">
    <location>
        <begin position="1"/>
        <end position="33"/>
    </location>
</feature>
<dbReference type="EMBL" id="RKMF01000003">
    <property type="protein sequence ID" value="ROZ64325.1"/>
    <property type="molecule type" value="Genomic_DNA"/>
</dbReference>
<dbReference type="Gene3D" id="1.10.101.10">
    <property type="entry name" value="PGBD-like superfamily/PGBD"/>
    <property type="match status" value="1"/>
</dbReference>
<protein>
    <recommendedName>
        <fullName evidence="6">NlpC/P60 domain-containing protein</fullName>
    </recommendedName>
</protein>
<name>A0A3N4ADZ6_9MICC</name>
<dbReference type="InterPro" id="IPR000064">
    <property type="entry name" value="NLP_P60_dom"/>
</dbReference>
<dbReference type="Pfam" id="PF00877">
    <property type="entry name" value="NLPC_P60"/>
    <property type="match status" value="1"/>
</dbReference>
<feature type="domain" description="NlpC/P60" evidence="6">
    <location>
        <begin position="124"/>
        <end position="235"/>
    </location>
</feature>
<comment type="caution">
    <text evidence="7">The sequence shown here is derived from an EMBL/GenBank/DDBJ whole genome shotgun (WGS) entry which is preliminary data.</text>
</comment>
<reference evidence="7 8" key="1">
    <citation type="submission" date="2018-10" db="EMBL/GenBank/DDBJ databases">
        <title>Kocuria sp. M5W7-7, whole genome shotgun sequence.</title>
        <authorList>
            <person name="Tuo L."/>
        </authorList>
    </citation>
    <scope>NUCLEOTIDE SEQUENCE [LARGE SCALE GENOMIC DNA]</scope>
    <source>
        <strain evidence="7 8">M5W7-7</strain>
    </source>
</reference>
<dbReference type="SUPFAM" id="SSF54001">
    <property type="entry name" value="Cysteine proteinases"/>
    <property type="match status" value="1"/>
</dbReference>
<comment type="similarity">
    <text evidence="1">Belongs to the peptidase C40 family.</text>
</comment>
<evidence type="ECO:0000256" key="3">
    <source>
        <dbReference type="ARBA" id="ARBA00022801"/>
    </source>
</evidence>
<dbReference type="PANTHER" id="PTHR47053:SF1">
    <property type="entry name" value="MUREIN DD-ENDOPEPTIDASE MEPH-RELATED"/>
    <property type="match status" value="1"/>
</dbReference>
<dbReference type="InterPro" id="IPR051202">
    <property type="entry name" value="Peptidase_C40"/>
</dbReference>
<dbReference type="Pfam" id="PF01471">
    <property type="entry name" value="PG_binding_1"/>
    <property type="match status" value="1"/>
</dbReference>
<evidence type="ECO:0000313" key="8">
    <source>
        <dbReference type="Proteomes" id="UP000270616"/>
    </source>
</evidence>
<dbReference type="RefSeq" id="WP_123824425.1">
    <property type="nucleotide sequence ID" value="NZ_RKMF01000003.1"/>
</dbReference>
<keyword evidence="5" id="KW-0732">Signal</keyword>
<keyword evidence="3" id="KW-0378">Hydrolase</keyword>